<keyword evidence="2" id="KW-1185">Reference proteome</keyword>
<proteinExistence type="predicted"/>
<evidence type="ECO:0000313" key="2">
    <source>
        <dbReference type="Proteomes" id="UP000499080"/>
    </source>
</evidence>
<reference evidence="1 2" key="1">
    <citation type="journal article" date="2019" name="Sci. Rep.">
        <title>Orb-weaving spider Araneus ventricosus genome elucidates the spidroin gene catalogue.</title>
        <authorList>
            <person name="Kono N."/>
            <person name="Nakamura H."/>
            <person name="Ohtoshi R."/>
            <person name="Moran D.A.P."/>
            <person name="Shinohara A."/>
            <person name="Yoshida Y."/>
            <person name="Fujiwara M."/>
            <person name="Mori M."/>
            <person name="Tomita M."/>
            <person name="Arakawa K."/>
        </authorList>
    </citation>
    <scope>NUCLEOTIDE SEQUENCE [LARGE SCALE GENOMIC DNA]</scope>
</reference>
<accession>A0A4Y2SDZ4</accession>
<evidence type="ECO:0000313" key="1">
    <source>
        <dbReference type="EMBL" id="GBN86141.1"/>
    </source>
</evidence>
<comment type="caution">
    <text evidence="1">The sequence shown here is derived from an EMBL/GenBank/DDBJ whole genome shotgun (WGS) entry which is preliminary data.</text>
</comment>
<protein>
    <submittedName>
        <fullName evidence="1">Uncharacterized protein</fullName>
    </submittedName>
</protein>
<sequence>MLRKGFHRLSAKAFPLKPFRKPLPQGLRRKEFYELLHLQGLNDKSEKAFPRKPFRKPFPLNLRRKAFYEPTVPSCVAPSSIVVSVVVFQLYERGFDPRLGWMDLKFWRNLQRNRRSKFN</sequence>
<dbReference type="EMBL" id="BGPR01021138">
    <property type="protein sequence ID" value="GBN86141.1"/>
    <property type="molecule type" value="Genomic_DNA"/>
</dbReference>
<gene>
    <name evidence="1" type="ORF">AVEN_264208_1</name>
</gene>
<dbReference type="AlphaFoldDB" id="A0A4Y2SDZ4"/>
<organism evidence="1 2">
    <name type="scientific">Araneus ventricosus</name>
    <name type="common">Orbweaver spider</name>
    <name type="synonym">Epeira ventricosa</name>
    <dbReference type="NCBI Taxonomy" id="182803"/>
    <lineage>
        <taxon>Eukaryota</taxon>
        <taxon>Metazoa</taxon>
        <taxon>Ecdysozoa</taxon>
        <taxon>Arthropoda</taxon>
        <taxon>Chelicerata</taxon>
        <taxon>Arachnida</taxon>
        <taxon>Araneae</taxon>
        <taxon>Araneomorphae</taxon>
        <taxon>Entelegynae</taxon>
        <taxon>Araneoidea</taxon>
        <taxon>Araneidae</taxon>
        <taxon>Araneus</taxon>
    </lineage>
</organism>
<name>A0A4Y2SDZ4_ARAVE</name>
<dbReference type="Proteomes" id="UP000499080">
    <property type="component" value="Unassembled WGS sequence"/>
</dbReference>